<accession>A0ABD5NWN0</accession>
<reference evidence="2 3" key="1">
    <citation type="journal article" date="2014" name="Int. J. Syst. Evol. Microbiol.">
        <title>Complete genome sequence of Corynebacterium casei LMG S-19264T (=DSM 44701T), isolated from a smear-ripened cheese.</title>
        <authorList>
            <consortium name="US DOE Joint Genome Institute (JGI-PGF)"/>
            <person name="Walter F."/>
            <person name="Albersmeier A."/>
            <person name="Kalinowski J."/>
            <person name="Ruckert C."/>
        </authorList>
    </citation>
    <scope>NUCLEOTIDE SEQUENCE [LARGE SCALE GENOMIC DNA]</scope>
    <source>
        <strain evidence="2 3">IBRC-M 10912</strain>
    </source>
</reference>
<keyword evidence="1" id="KW-1133">Transmembrane helix</keyword>
<feature type="transmembrane region" description="Helical" evidence="1">
    <location>
        <begin position="36"/>
        <end position="58"/>
    </location>
</feature>
<evidence type="ECO:0000313" key="2">
    <source>
        <dbReference type="EMBL" id="MFC4246195.1"/>
    </source>
</evidence>
<comment type="caution">
    <text evidence="2">The sequence shown here is derived from an EMBL/GenBank/DDBJ whole genome shotgun (WGS) entry which is preliminary data.</text>
</comment>
<gene>
    <name evidence="2" type="ORF">ACFOZ7_04200</name>
</gene>
<sequence>MVDTLLHSTSIPFAIVTGTSAVVVAFLSWEALRQSLIGRLVALLPLSMALATGYHVAALVGRPASVPLEAIQSAVYTAIALLALSLVLTHRRIRRDATGR</sequence>
<dbReference type="Proteomes" id="UP001595821">
    <property type="component" value="Unassembled WGS sequence"/>
</dbReference>
<feature type="transmembrane region" description="Helical" evidence="1">
    <location>
        <begin position="70"/>
        <end position="90"/>
    </location>
</feature>
<evidence type="ECO:0000313" key="3">
    <source>
        <dbReference type="Proteomes" id="UP001595821"/>
    </source>
</evidence>
<dbReference type="RefSeq" id="WP_246967969.1">
    <property type="nucleotide sequence ID" value="NZ_CP095397.1"/>
</dbReference>
<dbReference type="EMBL" id="JBHSDJ010000013">
    <property type="protein sequence ID" value="MFC4246195.1"/>
    <property type="molecule type" value="Genomic_DNA"/>
</dbReference>
<keyword evidence="1" id="KW-0472">Membrane</keyword>
<feature type="transmembrane region" description="Helical" evidence="1">
    <location>
        <begin position="6"/>
        <end position="29"/>
    </location>
</feature>
<dbReference type="GeneID" id="71855030"/>
<name>A0ABD5NWN0_9EURY</name>
<dbReference type="AlphaFoldDB" id="A0ABD5NWN0"/>
<keyword evidence="1" id="KW-0812">Transmembrane</keyword>
<evidence type="ECO:0000256" key="1">
    <source>
        <dbReference type="SAM" id="Phobius"/>
    </source>
</evidence>
<organism evidence="2 3">
    <name type="scientific">Natribaculum luteum</name>
    <dbReference type="NCBI Taxonomy" id="1586232"/>
    <lineage>
        <taxon>Archaea</taxon>
        <taxon>Methanobacteriati</taxon>
        <taxon>Methanobacteriota</taxon>
        <taxon>Stenosarchaea group</taxon>
        <taxon>Halobacteria</taxon>
        <taxon>Halobacteriales</taxon>
        <taxon>Natrialbaceae</taxon>
        <taxon>Natribaculum</taxon>
    </lineage>
</organism>
<protein>
    <submittedName>
        <fullName evidence="2">Uncharacterized protein</fullName>
    </submittedName>
</protein>
<proteinExistence type="predicted"/>